<dbReference type="SUPFAM" id="SSF53474">
    <property type="entry name" value="alpha/beta-Hydrolases"/>
    <property type="match status" value="1"/>
</dbReference>
<evidence type="ECO:0000256" key="1">
    <source>
        <dbReference type="ARBA" id="ARBA00010088"/>
    </source>
</evidence>
<accession>A0A495X3E2</accession>
<protein>
    <submittedName>
        <fullName evidence="4">Alpha/beta hydrolase family protein</fullName>
    </submittedName>
</protein>
<dbReference type="GO" id="GO:0006508">
    <property type="term" value="P:proteolysis"/>
    <property type="evidence" value="ECO:0007669"/>
    <property type="project" value="InterPro"/>
</dbReference>
<organism evidence="4 5">
    <name type="scientific">Saccharothrix variisporea</name>
    <dbReference type="NCBI Taxonomy" id="543527"/>
    <lineage>
        <taxon>Bacteria</taxon>
        <taxon>Bacillati</taxon>
        <taxon>Actinomycetota</taxon>
        <taxon>Actinomycetes</taxon>
        <taxon>Pseudonocardiales</taxon>
        <taxon>Pseudonocardiaceae</taxon>
        <taxon>Saccharothrix</taxon>
    </lineage>
</organism>
<dbReference type="InterPro" id="IPR002410">
    <property type="entry name" value="Peptidase_S33"/>
</dbReference>
<keyword evidence="5" id="KW-1185">Reference proteome</keyword>
<dbReference type="GO" id="GO:0004177">
    <property type="term" value="F:aminopeptidase activity"/>
    <property type="evidence" value="ECO:0007669"/>
    <property type="project" value="UniProtKB-EC"/>
</dbReference>
<evidence type="ECO:0000313" key="4">
    <source>
        <dbReference type="EMBL" id="RKT67684.1"/>
    </source>
</evidence>
<name>A0A495X3E2_9PSEU</name>
<comment type="caution">
    <text evidence="4">The sequence shown here is derived from an EMBL/GenBank/DDBJ whole genome shotgun (WGS) entry which is preliminary data.</text>
</comment>
<evidence type="ECO:0000313" key="5">
    <source>
        <dbReference type="Proteomes" id="UP000272729"/>
    </source>
</evidence>
<dbReference type="Gene3D" id="3.40.50.1820">
    <property type="entry name" value="alpha/beta hydrolase"/>
    <property type="match status" value="1"/>
</dbReference>
<feature type="domain" description="AB hydrolase-1" evidence="3">
    <location>
        <begin position="55"/>
        <end position="205"/>
    </location>
</feature>
<dbReference type="PANTHER" id="PTHR43248:SF2">
    <property type="entry name" value="PROLYL AMINOPEPTIDASE"/>
    <property type="match status" value="1"/>
</dbReference>
<keyword evidence="2 4" id="KW-0378">Hydrolase</keyword>
<dbReference type="InterPro" id="IPR000073">
    <property type="entry name" value="AB_hydrolase_1"/>
</dbReference>
<evidence type="ECO:0000256" key="2">
    <source>
        <dbReference type="ARBA" id="ARBA00022801"/>
    </source>
</evidence>
<dbReference type="EMBL" id="RBXR01000001">
    <property type="protein sequence ID" value="RKT67684.1"/>
    <property type="molecule type" value="Genomic_DNA"/>
</dbReference>
<sequence>MSPFHESRRTYGLPGIAVREHVFTVPLDHHDPTGRTTEVFARELVDPARSDHPLPWLLFLQGGPGGKSPRPLRSADGWVRRALETHRVLLLDQRGTGRSTPLTARTASGFGSARELADHLALFRADSIVADAELIRRRLCGDQPWETLGQSYGGFITLTYLSFAPEGLRACHIAGGLPDPTGTADDVYGLTYHRVREKTQAFYERYPQDVDVVRRIAALLREEDVRLPDGDRFGVGRLRALGLVLGMGDGPQRLHWLLDEAFGPDGGLSDSFRYQVAASTGFVENPLFAVLQEAAYGQRSHATAWSASRVLRRFPEFAPDADPLLFTGEMFYPWMFREIGALRPFADAVDLLAERSDWPVLYDPERLRANKVPVAAVVYHDDMYVPVELSLKTAAALGSAKVWITNEWEHDGISASGDRVLSRLLDMTTGLG</sequence>
<dbReference type="InterPro" id="IPR029058">
    <property type="entry name" value="AB_hydrolase_fold"/>
</dbReference>
<dbReference type="Proteomes" id="UP000272729">
    <property type="component" value="Unassembled WGS sequence"/>
</dbReference>
<comment type="similarity">
    <text evidence="1">Belongs to the peptidase S33 family.</text>
</comment>
<reference evidence="4 5" key="1">
    <citation type="submission" date="2018-10" db="EMBL/GenBank/DDBJ databases">
        <title>Sequencing the genomes of 1000 actinobacteria strains.</title>
        <authorList>
            <person name="Klenk H.-P."/>
        </authorList>
    </citation>
    <scope>NUCLEOTIDE SEQUENCE [LARGE SCALE GENOMIC DNA]</scope>
    <source>
        <strain evidence="4 5">DSM 43911</strain>
    </source>
</reference>
<dbReference type="AlphaFoldDB" id="A0A495X3E2"/>
<gene>
    <name evidence="4" type="ORF">DFJ66_0860</name>
</gene>
<dbReference type="InterPro" id="IPR051601">
    <property type="entry name" value="Serine_prot/Carboxylest_S33"/>
</dbReference>
<dbReference type="RefSeq" id="WP_121218153.1">
    <property type="nucleotide sequence ID" value="NZ_JBIUBA010000023.1"/>
</dbReference>
<dbReference type="OrthoDB" id="9796770at2"/>
<evidence type="ECO:0000259" key="3">
    <source>
        <dbReference type="Pfam" id="PF00561"/>
    </source>
</evidence>
<dbReference type="Pfam" id="PF00561">
    <property type="entry name" value="Abhydrolase_1"/>
    <property type="match status" value="1"/>
</dbReference>
<proteinExistence type="inferred from homology"/>
<dbReference type="PANTHER" id="PTHR43248">
    <property type="entry name" value="2-SUCCINYL-6-HYDROXY-2,4-CYCLOHEXADIENE-1-CARBOXYLATE SYNTHASE"/>
    <property type="match status" value="1"/>
</dbReference>
<dbReference type="PRINTS" id="PR00793">
    <property type="entry name" value="PROAMNOPTASE"/>
</dbReference>